<dbReference type="EMBL" id="GECZ01011458">
    <property type="protein sequence ID" value="JAS58311.1"/>
    <property type="molecule type" value="Transcribed_RNA"/>
</dbReference>
<name>A0A1B6G7D4_9HEMI</name>
<proteinExistence type="predicted"/>
<organism evidence="1">
    <name type="scientific">Cuerna arida</name>
    <dbReference type="NCBI Taxonomy" id="1464854"/>
    <lineage>
        <taxon>Eukaryota</taxon>
        <taxon>Metazoa</taxon>
        <taxon>Ecdysozoa</taxon>
        <taxon>Arthropoda</taxon>
        <taxon>Hexapoda</taxon>
        <taxon>Insecta</taxon>
        <taxon>Pterygota</taxon>
        <taxon>Neoptera</taxon>
        <taxon>Paraneoptera</taxon>
        <taxon>Hemiptera</taxon>
        <taxon>Auchenorrhyncha</taxon>
        <taxon>Membracoidea</taxon>
        <taxon>Cicadellidae</taxon>
        <taxon>Cicadellinae</taxon>
        <taxon>Proconiini</taxon>
        <taxon>Cuerna</taxon>
    </lineage>
</organism>
<feature type="non-terminal residue" evidence="1">
    <location>
        <position position="1"/>
    </location>
</feature>
<protein>
    <submittedName>
        <fullName evidence="1">Uncharacterized protein</fullName>
    </submittedName>
</protein>
<sequence>RDKMIRTHASKLDYFNHAMTALRENPDLTSQPLLNVLKQYSNKEIFTDLDIYINTSNTVLDRIANLTPATHQSPPIPTLVTTPSGLADSMPLGPISFKTQSFEELLCRSLNLTTNDVVRKHLRNLALQPYCKWISVLATESNLDRCFSIPFDQLEPMYNLVNLAEGLNILHSVLQAYYQTKPIYLERFTPKFFDELSAIYSKLLQERALKKAKEIENPPPAPPPGVPSCSTDLLANQPPLPTVLPHKPVLFDAKSSPPVPSSTEAEKKAQAAELDSAESRISLIYTTYSDESLIAARKCSSWEICDAHLDTFINKISIKELIYYQKLLSCNLSEECRSISEITDAVQADVDAKMLQCRKKYKTSLELRGCPHMFAFLRLYYKQTSTKCCFTEDNKPHLCKQTDGIYCSPKCIGNSNYPIPDTICEGTCIQNNLLFSKLTRLLYHKYNPDSVKKAASDPDSVPVYILPNSYRVAFRNAKVVVCEIFSAIRSWLHRAYEAVLGAVGRVFSFISSNKKIILALTGLLVAGFAGKHFHTKMRKEGLSLRETLHSDYDSIKNYK</sequence>
<evidence type="ECO:0000313" key="1">
    <source>
        <dbReference type="EMBL" id="JAS58311.1"/>
    </source>
</evidence>
<gene>
    <name evidence="1" type="ORF">g.17647</name>
</gene>
<dbReference type="AlphaFoldDB" id="A0A1B6G7D4"/>
<feature type="non-terminal residue" evidence="1">
    <location>
        <position position="559"/>
    </location>
</feature>
<accession>A0A1B6G7D4</accession>
<reference evidence="1" key="1">
    <citation type="submission" date="2015-11" db="EMBL/GenBank/DDBJ databases">
        <title>De novo transcriptome assembly of four potential Pierce s Disease insect vectors from Arizona vineyards.</title>
        <authorList>
            <person name="Tassone E.E."/>
        </authorList>
    </citation>
    <scope>NUCLEOTIDE SEQUENCE</scope>
</reference>